<keyword evidence="1" id="KW-0560">Oxidoreductase</keyword>
<evidence type="ECO:0000313" key="4">
    <source>
        <dbReference type="Proteomes" id="UP000318055"/>
    </source>
</evidence>
<dbReference type="GO" id="GO:0010181">
    <property type="term" value="F:FMN binding"/>
    <property type="evidence" value="ECO:0007669"/>
    <property type="project" value="InterPro"/>
</dbReference>
<dbReference type="Pfam" id="PF01613">
    <property type="entry name" value="Flavin_Reduct"/>
    <property type="match status" value="1"/>
</dbReference>
<dbReference type="SMART" id="SM00903">
    <property type="entry name" value="Flavin_Reduct"/>
    <property type="match status" value="1"/>
</dbReference>
<dbReference type="Proteomes" id="UP000318055">
    <property type="component" value="Chromosome"/>
</dbReference>
<accession>A0A518RCK0</accession>
<protein>
    <submittedName>
        <fullName evidence="3">Flavin reductase</fullName>
    </submittedName>
</protein>
<dbReference type="PANTHER" id="PTHR30466:SF1">
    <property type="entry name" value="FMN REDUCTASE (NADH) RUTF"/>
    <property type="match status" value="1"/>
</dbReference>
<dbReference type="GO" id="GO:0006208">
    <property type="term" value="P:pyrimidine nucleobase catabolic process"/>
    <property type="evidence" value="ECO:0007669"/>
    <property type="project" value="TreeGrafter"/>
</dbReference>
<dbReference type="PANTHER" id="PTHR30466">
    <property type="entry name" value="FLAVIN REDUCTASE"/>
    <property type="match status" value="1"/>
</dbReference>
<dbReference type="KEGG" id="ssua:FPZ54_03500"/>
<evidence type="ECO:0000256" key="1">
    <source>
        <dbReference type="ARBA" id="ARBA00023002"/>
    </source>
</evidence>
<dbReference type="AlphaFoldDB" id="A0A518RCK0"/>
<name>A0A518RCK0_9SPHN</name>
<dbReference type="InterPro" id="IPR050268">
    <property type="entry name" value="NADH-dep_flavin_reductase"/>
</dbReference>
<gene>
    <name evidence="3" type="ORF">FPZ54_03500</name>
</gene>
<dbReference type="OrthoDB" id="9789254at2"/>
<reference evidence="3 4" key="1">
    <citation type="submission" date="2019-07" db="EMBL/GenBank/DDBJ databases">
        <title>Sphingomonas alkalisoli sp. nov., isolated from rhizosphere soil of Suaedae salsa.</title>
        <authorList>
            <person name="Zhang H."/>
            <person name="Xu L."/>
            <person name="Zhang J.-X."/>
            <person name="Sun J.-Q."/>
        </authorList>
    </citation>
    <scope>NUCLEOTIDE SEQUENCE [LARGE SCALE GENOMIC DNA]</scope>
    <source>
        <strain evidence="3 4">XS-10</strain>
    </source>
</reference>
<sequence>MTELSGPDAMMVEGFRSAMRRLAASVHVATARDATGCHGMTVTAACSLSVEPAAMVVCINRSARAHAAMIETGRLCLNLLSAGEEELAARFAGGTGEIGLARFDPARWSLDAPAGPSFVNALASIDLSVESNQDFGTHTIFACAVDAVRLGGERPALLYANRRYGALLP</sequence>
<dbReference type="Gene3D" id="2.30.110.10">
    <property type="entry name" value="Electron Transport, Fmn-binding Protein, Chain A"/>
    <property type="match status" value="1"/>
</dbReference>
<dbReference type="GO" id="GO:0042602">
    <property type="term" value="F:riboflavin reductase (NADPH) activity"/>
    <property type="evidence" value="ECO:0007669"/>
    <property type="project" value="TreeGrafter"/>
</dbReference>
<dbReference type="RefSeq" id="WP_145845028.1">
    <property type="nucleotide sequence ID" value="NZ_CP042239.1"/>
</dbReference>
<keyword evidence="4" id="KW-1185">Reference proteome</keyword>
<evidence type="ECO:0000259" key="2">
    <source>
        <dbReference type="SMART" id="SM00903"/>
    </source>
</evidence>
<proteinExistence type="predicted"/>
<dbReference type="EMBL" id="CP042239">
    <property type="protein sequence ID" value="QDX25183.1"/>
    <property type="molecule type" value="Genomic_DNA"/>
</dbReference>
<organism evidence="3 4">
    <name type="scientific">Sphingomonas suaedae</name>
    <dbReference type="NCBI Taxonomy" id="2599297"/>
    <lineage>
        <taxon>Bacteria</taxon>
        <taxon>Pseudomonadati</taxon>
        <taxon>Pseudomonadota</taxon>
        <taxon>Alphaproteobacteria</taxon>
        <taxon>Sphingomonadales</taxon>
        <taxon>Sphingomonadaceae</taxon>
        <taxon>Sphingomonas</taxon>
    </lineage>
</organism>
<dbReference type="InterPro" id="IPR002563">
    <property type="entry name" value="Flavin_Rdtase-like_dom"/>
</dbReference>
<dbReference type="InterPro" id="IPR012349">
    <property type="entry name" value="Split_barrel_FMN-bd"/>
</dbReference>
<evidence type="ECO:0000313" key="3">
    <source>
        <dbReference type="EMBL" id="QDX25183.1"/>
    </source>
</evidence>
<dbReference type="SUPFAM" id="SSF50475">
    <property type="entry name" value="FMN-binding split barrel"/>
    <property type="match status" value="1"/>
</dbReference>
<feature type="domain" description="Flavin reductase like" evidence="2">
    <location>
        <begin position="19"/>
        <end position="166"/>
    </location>
</feature>